<dbReference type="InterPro" id="IPR040476">
    <property type="entry name" value="CSD2"/>
</dbReference>
<dbReference type="Pfam" id="PF00773">
    <property type="entry name" value="RNB"/>
    <property type="match status" value="1"/>
</dbReference>
<evidence type="ECO:0000313" key="10">
    <source>
        <dbReference type="Proteomes" id="UP000886887"/>
    </source>
</evidence>
<dbReference type="PANTHER" id="PTHR23355">
    <property type="entry name" value="RIBONUCLEASE"/>
    <property type="match status" value="1"/>
</dbReference>
<comment type="similarity">
    <text evidence="7">Belongs to the RNR ribonuclease family. RNase R subfamily.</text>
</comment>
<proteinExistence type="inferred from homology"/>
<keyword evidence="3 7" id="KW-0540">Nuclease</keyword>
<keyword evidence="5 7" id="KW-0269">Exonuclease</keyword>
<name>A0A9D0Z7Z0_9FIRM</name>
<dbReference type="InterPro" id="IPR004476">
    <property type="entry name" value="RNase_II/RNase_R"/>
</dbReference>
<dbReference type="GO" id="GO:0005829">
    <property type="term" value="C:cytosol"/>
    <property type="evidence" value="ECO:0007669"/>
    <property type="project" value="TreeGrafter"/>
</dbReference>
<dbReference type="EC" id="3.1.13.1" evidence="7"/>
<comment type="catalytic activity">
    <reaction evidence="1 7">
        <text>Exonucleolytic cleavage in the 3'- to 5'-direction to yield nucleoside 5'-phosphates.</text>
        <dbReference type="EC" id="3.1.13.1"/>
    </reaction>
</comment>
<keyword evidence="2 7" id="KW-0963">Cytoplasm</keyword>
<evidence type="ECO:0000256" key="7">
    <source>
        <dbReference type="HAMAP-Rule" id="MF_01895"/>
    </source>
</evidence>
<dbReference type="Pfam" id="PF00575">
    <property type="entry name" value="S1"/>
    <property type="match status" value="1"/>
</dbReference>
<evidence type="ECO:0000256" key="2">
    <source>
        <dbReference type="ARBA" id="ARBA00022490"/>
    </source>
</evidence>
<dbReference type="SUPFAM" id="SSF50249">
    <property type="entry name" value="Nucleic acid-binding proteins"/>
    <property type="match status" value="4"/>
</dbReference>
<dbReference type="InterPro" id="IPR003029">
    <property type="entry name" value="S1_domain"/>
</dbReference>
<evidence type="ECO:0000256" key="5">
    <source>
        <dbReference type="ARBA" id="ARBA00022839"/>
    </source>
</evidence>
<evidence type="ECO:0000256" key="4">
    <source>
        <dbReference type="ARBA" id="ARBA00022801"/>
    </source>
</evidence>
<dbReference type="InterPro" id="IPR001900">
    <property type="entry name" value="RNase_II/R"/>
</dbReference>
<evidence type="ECO:0000259" key="8">
    <source>
        <dbReference type="PROSITE" id="PS50126"/>
    </source>
</evidence>
<organism evidence="9 10">
    <name type="scientific">Candidatus Onthenecus intestinigallinarum</name>
    <dbReference type="NCBI Taxonomy" id="2840875"/>
    <lineage>
        <taxon>Bacteria</taxon>
        <taxon>Bacillati</taxon>
        <taxon>Bacillota</taxon>
        <taxon>Clostridia</taxon>
        <taxon>Eubacteriales</taxon>
        <taxon>Candidatus Onthenecus</taxon>
    </lineage>
</organism>
<dbReference type="NCBIfam" id="TIGR00358">
    <property type="entry name" value="3_prime_RNase"/>
    <property type="match status" value="1"/>
</dbReference>
<dbReference type="GO" id="GO:0006402">
    <property type="term" value="P:mRNA catabolic process"/>
    <property type="evidence" value="ECO:0007669"/>
    <property type="project" value="TreeGrafter"/>
</dbReference>
<dbReference type="GO" id="GO:0008859">
    <property type="term" value="F:exoribonuclease II activity"/>
    <property type="evidence" value="ECO:0007669"/>
    <property type="project" value="UniProtKB-UniRule"/>
</dbReference>
<evidence type="ECO:0000256" key="1">
    <source>
        <dbReference type="ARBA" id="ARBA00001849"/>
    </source>
</evidence>
<dbReference type="InterPro" id="IPR011805">
    <property type="entry name" value="RNase_R"/>
</dbReference>
<evidence type="ECO:0000313" key="9">
    <source>
        <dbReference type="EMBL" id="HIQ70877.1"/>
    </source>
</evidence>
<dbReference type="SMART" id="SM00316">
    <property type="entry name" value="S1"/>
    <property type="match status" value="1"/>
</dbReference>
<dbReference type="PANTHER" id="PTHR23355:SF9">
    <property type="entry name" value="DIS3-LIKE EXONUCLEASE 2"/>
    <property type="match status" value="1"/>
</dbReference>
<dbReference type="Proteomes" id="UP000886887">
    <property type="component" value="Unassembled WGS sequence"/>
</dbReference>
<reference evidence="9" key="2">
    <citation type="journal article" date="2021" name="PeerJ">
        <title>Extensive microbial diversity within the chicken gut microbiome revealed by metagenomics and culture.</title>
        <authorList>
            <person name="Gilroy R."/>
            <person name="Ravi A."/>
            <person name="Getino M."/>
            <person name="Pursley I."/>
            <person name="Horton D.L."/>
            <person name="Alikhan N.F."/>
            <person name="Baker D."/>
            <person name="Gharbi K."/>
            <person name="Hall N."/>
            <person name="Watson M."/>
            <person name="Adriaenssens E.M."/>
            <person name="Foster-Nyarko E."/>
            <person name="Jarju S."/>
            <person name="Secka A."/>
            <person name="Antonio M."/>
            <person name="Oren A."/>
            <person name="Chaudhuri R.R."/>
            <person name="La Ragione R."/>
            <person name="Hildebrand F."/>
            <person name="Pallen M.J."/>
        </authorList>
    </citation>
    <scope>NUCLEOTIDE SEQUENCE</scope>
    <source>
        <strain evidence="9">ChiSxjej2B14-6234</strain>
    </source>
</reference>
<dbReference type="InterPro" id="IPR050180">
    <property type="entry name" value="RNR_Ribonuclease"/>
</dbReference>
<dbReference type="Pfam" id="PF17876">
    <property type="entry name" value="CSD2"/>
    <property type="match status" value="1"/>
</dbReference>
<dbReference type="EMBL" id="DVFJ01000006">
    <property type="protein sequence ID" value="HIQ70877.1"/>
    <property type="molecule type" value="Genomic_DNA"/>
</dbReference>
<dbReference type="Gene3D" id="2.40.50.140">
    <property type="entry name" value="Nucleic acid-binding proteins"/>
    <property type="match status" value="1"/>
</dbReference>
<dbReference type="SMART" id="SM00955">
    <property type="entry name" value="RNB"/>
    <property type="match status" value="1"/>
</dbReference>
<dbReference type="GO" id="GO:0003723">
    <property type="term" value="F:RNA binding"/>
    <property type="evidence" value="ECO:0007669"/>
    <property type="project" value="UniProtKB-UniRule"/>
</dbReference>
<dbReference type="AlphaFoldDB" id="A0A9D0Z7Z0"/>
<comment type="caution">
    <text evidence="9">The sequence shown here is derived from an EMBL/GenBank/DDBJ whole genome shotgun (WGS) entry which is preliminary data.</text>
</comment>
<comment type="subcellular location">
    <subcellularLocation>
        <location evidence="7">Cytoplasm</location>
    </subcellularLocation>
</comment>
<dbReference type="HAMAP" id="MF_01895">
    <property type="entry name" value="RNase_R"/>
    <property type="match status" value="1"/>
</dbReference>
<sequence>MQIPEPRLRDAALEERIAQAVRDIRRPIGPADVAARTGIAEGIAQQLLFALARDGLLAYTRQGLFATPQAMGYQVCRVQKSQRGGAYLIAEDGGEWRAAEDALGGAMHGDTVWASPQRGDTAVVVRVVRRANETMVGTLRRAGKRVYLEPQDRRLPETVALTGSLDAAQEGDLVAVRVVRWPEEGGLQAQVTEELGRAGDVRGEMNAILHTFGLRRGFAQEVLQEAERAAAQDIGPALAGRLDLRGARCFTIDGADAKDFDDAVSIEREGDGWRLGVHIADVSHYVRPGTALEREAYARGTSVYLPGVVLPMLPEALSNGSCSLNPDVDRLTLSAILSFDAQGEVRDYRLCRSVIRSCARLVYEDVNRLLETGEAANARYAMLEGDLREMARLSERIRARRTARGSIDFELPEAQIDTDAAGEPTDVRARSRGVAHKMIEDFMLAANEIVARHARERELPILYRVHEAPDPDKLASFAQFAGSLGLRVPASEDATPLALQRLLVQAQDRPEYPAVASLLLRSMQKAAYDPRPLGHFGLAAKDYCHFTSPIRRYPDLFTHRVLARSFEGGDMAALRGSAQAAAAQASERERNAMEAEREADRMMMARYMSGHIGETFDATVTGVVEWGFFATLDNTVEGLVHVRTLEDYFTFNERSQCLIGERTGVRYRIGQKVRVRVESVDTQMYQINFVLD</sequence>
<dbReference type="NCBIfam" id="TIGR02063">
    <property type="entry name" value="RNase_R"/>
    <property type="match status" value="1"/>
</dbReference>
<gene>
    <name evidence="7 9" type="primary">rnr</name>
    <name evidence="9" type="ORF">IAB73_01505</name>
</gene>
<dbReference type="CDD" id="cd04471">
    <property type="entry name" value="S1_RNase_R"/>
    <property type="match status" value="1"/>
</dbReference>
<reference evidence="9" key="1">
    <citation type="submission" date="2020-10" db="EMBL/GenBank/DDBJ databases">
        <authorList>
            <person name="Gilroy R."/>
        </authorList>
    </citation>
    <scope>NUCLEOTIDE SEQUENCE</scope>
    <source>
        <strain evidence="9">ChiSxjej2B14-6234</strain>
    </source>
</reference>
<protein>
    <recommendedName>
        <fullName evidence="7">Ribonuclease R</fullName>
        <shortName evidence="7">RNase R</shortName>
        <ecNumber evidence="7">3.1.13.1</ecNumber>
    </recommendedName>
</protein>
<keyword evidence="6 7" id="KW-0694">RNA-binding</keyword>
<evidence type="ECO:0000256" key="6">
    <source>
        <dbReference type="ARBA" id="ARBA00022884"/>
    </source>
</evidence>
<comment type="function">
    <text evidence="7">3'-5' exoribonuclease that releases 5'-nucleoside monophosphates and is involved in maturation of structured RNAs.</text>
</comment>
<feature type="domain" description="S1 motif" evidence="8">
    <location>
        <begin position="613"/>
        <end position="692"/>
    </location>
</feature>
<keyword evidence="4 7" id="KW-0378">Hydrolase</keyword>
<dbReference type="PROSITE" id="PS50126">
    <property type="entry name" value="S1"/>
    <property type="match status" value="1"/>
</dbReference>
<dbReference type="InterPro" id="IPR012340">
    <property type="entry name" value="NA-bd_OB-fold"/>
</dbReference>
<evidence type="ECO:0000256" key="3">
    <source>
        <dbReference type="ARBA" id="ARBA00022722"/>
    </source>
</evidence>
<accession>A0A9D0Z7Z0</accession>